<dbReference type="GO" id="GO:0016020">
    <property type="term" value="C:membrane"/>
    <property type="evidence" value="ECO:0007669"/>
    <property type="project" value="GOC"/>
</dbReference>
<proteinExistence type="inferred from homology"/>
<keyword evidence="13" id="KW-1185">Reference proteome</keyword>
<evidence type="ECO:0000256" key="1">
    <source>
        <dbReference type="ARBA" id="ARBA00001933"/>
    </source>
</evidence>
<evidence type="ECO:0000256" key="7">
    <source>
        <dbReference type="ARBA" id="ARBA00022898"/>
    </source>
</evidence>
<sequence length="564" mass="61430">MSSQASSSSSPALDGLSSQLVSLSAFLSETFTKLPGSPIVRRYIASSYQDDPIRSLLELFLVVFAIRTIAQSRTRGTTSGSNFVKLDQKEIDELVEDFNPVPLCEPLGQADYDNLSSVATIIGGTSPRPKVLMPNLNGGKPKDVLNLGSYNFADLAGDEKVKEAAIQTLRTYGVGSCSPPGFYGTIDVHMALETDIARFLGTEKAIIYAQGFSTISSVIPAFSKRGDIIVADKGVNFAIQKGIQISRSTTKYYDHNNLDSLEATLKSVVAQYKRKRPLTRRFIITEGIFENDGQISNLKRLVELKRKYKFRLILDESLSVGTMGRNGRGLTELCDVPASEVDMIVGSMANTMGAAGGFCAGSTEVIFHQRINGPSYVYSAALPAMLAVASSLAINKVLTNEDDVLGRLRENIRALRGVVDHIESLYIPSADDSPIIHLQIRPKGLRHPDTSEEKFERERSRATITPATSAEEVRARANDPEHDLLPSQQVALLKAILDDAFEHGVFAVLHKRLPSIKPEVLERGVVSRPSIRLGVTAGLSKKDTEKAANVLKASVVKLVGKRRI</sequence>
<keyword evidence="6 12" id="KW-0808">Transferase</keyword>
<comment type="pathway">
    <text evidence="3">Sphingolipid metabolism.</text>
</comment>
<dbReference type="GO" id="GO:0004758">
    <property type="term" value="F:serine C-palmitoyltransferase activity"/>
    <property type="evidence" value="ECO:0007669"/>
    <property type="project" value="TreeGrafter"/>
</dbReference>
<dbReference type="AlphaFoldDB" id="A0A316U3A3"/>
<evidence type="ECO:0000256" key="5">
    <source>
        <dbReference type="ARBA" id="ARBA00013220"/>
    </source>
</evidence>
<dbReference type="EMBL" id="KZ819330">
    <property type="protein sequence ID" value="PWN19789.1"/>
    <property type="molecule type" value="Genomic_DNA"/>
</dbReference>
<keyword evidence="7" id="KW-0663">Pyridoxal phosphate</keyword>
<dbReference type="InterPro" id="IPR015421">
    <property type="entry name" value="PyrdxlP-dep_Trfase_major"/>
</dbReference>
<name>A0A316U3A3_9BASI</name>
<dbReference type="InterPro" id="IPR050087">
    <property type="entry name" value="AON_synthase_class-II"/>
</dbReference>
<dbReference type="RefSeq" id="XP_025346949.1">
    <property type="nucleotide sequence ID" value="XM_025492851.1"/>
</dbReference>
<gene>
    <name evidence="12" type="ORF">BCV69DRAFT_283891</name>
</gene>
<evidence type="ECO:0000256" key="9">
    <source>
        <dbReference type="ARBA" id="ARBA00023098"/>
    </source>
</evidence>
<dbReference type="InterPro" id="IPR015424">
    <property type="entry name" value="PyrdxlP-dep_Trfase"/>
</dbReference>
<dbReference type="InterPro" id="IPR015422">
    <property type="entry name" value="PyrdxlP-dep_Trfase_small"/>
</dbReference>
<evidence type="ECO:0000313" key="13">
    <source>
        <dbReference type="Proteomes" id="UP000245942"/>
    </source>
</evidence>
<dbReference type="PANTHER" id="PTHR13693:SF2">
    <property type="entry name" value="SERINE PALMITOYLTRANSFERASE 1"/>
    <property type="match status" value="1"/>
</dbReference>
<evidence type="ECO:0000256" key="6">
    <source>
        <dbReference type="ARBA" id="ARBA00022679"/>
    </source>
</evidence>
<dbReference type="GO" id="GO:0046513">
    <property type="term" value="P:ceramide biosynthetic process"/>
    <property type="evidence" value="ECO:0007669"/>
    <property type="project" value="TreeGrafter"/>
</dbReference>
<dbReference type="GO" id="GO:0046512">
    <property type="term" value="P:sphingosine biosynthetic process"/>
    <property type="evidence" value="ECO:0007669"/>
    <property type="project" value="TreeGrafter"/>
</dbReference>
<dbReference type="Proteomes" id="UP000245942">
    <property type="component" value="Unassembled WGS sequence"/>
</dbReference>
<dbReference type="EC" id="2.3.1.50" evidence="5"/>
<evidence type="ECO:0000256" key="4">
    <source>
        <dbReference type="ARBA" id="ARBA00008392"/>
    </source>
</evidence>
<dbReference type="GO" id="GO:0030170">
    <property type="term" value="F:pyridoxal phosphate binding"/>
    <property type="evidence" value="ECO:0007669"/>
    <property type="project" value="InterPro"/>
</dbReference>
<accession>A0A316U3A3</accession>
<dbReference type="InterPro" id="IPR004839">
    <property type="entry name" value="Aminotransferase_I/II_large"/>
</dbReference>
<comment type="cofactor">
    <cofactor evidence="1">
        <name>pyridoxal 5'-phosphate</name>
        <dbReference type="ChEBI" id="CHEBI:597326"/>
    </cofactor>
</comment>
<organism evidence="12 13">
    <name type="scientific">Pseudomicrostroma glucosiphilum</name>
    <dbReference type="NCBI Taxonomy" id="1684307"/>
    <lineage>
        <taxon>Eukaryota</taxon>
        <taxon>Fungi</taxon>
        <taxon>Dikarya</taxon>
        <taxon>Basidiomycota</taxon>
        <taxon>Ustilaginomycotina</taxon>
        <taxon>Exobasidiomycetes</taxon>
        <taxon>Microstromatales</taxon>
        <taxon>Microstromatales incertae sedis</taxon>
        <taxon>Pseudomicrostroma</taxon>
    </lineage>
</organism>
<dbReference type="PANTHER" id="PTHR13693">
    <property type="entry name" value="CLASS II AMINOTRANSFERASE/8-AMINO-7-OXONONANOATE SYNTHASE"/>
    <property type="match status" value="1"/>
</dbReference>
<keyword evidence="10" id="KW-0012">Acyltransferase</keyword>
<dbReference type="Gene3D" id="3.40.640.10">
    <property type="entry name" value="Type I PLP-dependent aspartate aminotransferase-like (Major domain)"/>
    <property type="match status" value="1"/>
</dbReference>
<evidence type="ECO:0000259" key="11">
    <source>
        <dbReference type="Pfam" id="PF00155"/>
    </source>
</evidence>
<reference evidence="12 13" key="1">
    <citation type="journal article" date="2018" name="Mol. Biol. Evol.">
        <title>Broad Genomic Sampling Reveals a Smut Pathogenic Ancestry of the Fungal Clade Ustilaginomycotina.</title>
        <authorList>
            <person name="Kijpornyongpan T."/>
            <person name="Mondo S.J."/>
            <person name="Barry K."/>
            <person name="Sandor L."/>
            <person name="Lee J."/>
            <person name="Lipzen A."/>
            <person name="Pangilinan J."/>
            <person name="LaButti K."/>
            <person name="Hainaut M."/>
            <person name="Henrissat B."/>
            <person name="Grigoriev I.V."/>
            <person name="Spatafora J.W."/>
            <person name="Aime M.C."/>
        </authorList>
    </citation>
    <scope>NUCLEOTIDE SEQUENCE [LARGE SCALE GENOMIC DNA]</scope>
    <source>
        <strain evidence="12 13">MCA 4718</strain>
    </source>
</reference>
<dbReference type="Pfam" id="PF00155">
    <property type="entry name" value="Aminotran_1_2"/>
    <property type="match status" value="1"/>
</dbReference>
<evidence type="ECO:0000256" key="8">
    <source>
        <dbReference type="ARBA" id="ARBA00022919"/>
    </source>
</evidence>
<evidence type="ECO:0000256" key="10">
    <source>
        <dbReference type="ARBA" id="ARBA00023315"/>
    </source>
</evidence>
<evidence type="ECO:0000313" key="12">
    <source>
        <dbReference type="EMBL" id="PWN19789.1"/>
    </source>
</evidence>
<comment type="similarity">
    <text evidence="4">Belongs to the class-II pyridoxal-phosphate-dependent aminotransferase family.</text>
</comment>
<evidence type="ECO:0000256" key="3">
    <source>
        <dbReference type="ARBA" id="ARBA00004991"/>
    </source>
</evidence>
<keyword evidence="9" id="KW-0443">Lipid metabolism</keyword>
<dbReference type="OrthoDB" id="3168162at2759"/>
<dbReference type="STRING" id="1684307.A0A316U3A3"/>
<dbReference type="Gene3D" id="3.90.1150.10">
    <property type="entry name" value="Aspartate Aminotransferase, domain 1"/>
    <property type="match status" value="1"/>
</dbReference>
<comment type="pathway">
    <text evidence="2">Lipid metabolism; sphingolipid metabolism.</text>
</comment>
<dbReference type="SUPFAM" id="SSF53383">
    <property type="entry name" value="PLP-dependent transferases"/>
    <property type="match status" value="1"/>
</dbReference>
<keyword evidence="8" id="KW-0746">Sphingolipid metabolism</keyword>
<dbReference type="GeneID" id="37014585"/>
<evidence type="ECO:0000256" key="2">
    <source>
        <dbReference type="ARBA" id="ARBA00004760"/>
    </source>
</evidence>
<protein>
    <recommendedName>
        <fullName evidence="5">serine C-palmitoyltransferase</fullName>
        <ecNumber evidence="5">2.3.1.50</ecNumber>
    </recommendedName>
</protein>
<feature type="domain" description="Aminotransferase class I/classII large" evidence="11">
    <location>
        <begin position="142"/>
        <end position="422"/>
    </location>
</feature>
<dbReference type="GO" id="GO:0005783">
    <property type="term" value="C:endoplasmic reticulum"/>
    <property type="evidence" value="ECO:0007669"/>
    <property type="project" value="TreeGrafter"/>
</dbReference>